<reference evidence="1" key="1">
    <citation type="submission" date="2014-12" db="EMBL/GenBank/DDBJ databases">
        <title>Whole genome sequences of four Staphylococcus schleiferi canine isolates.</title>
        <authorList>
            <person name="Misic A.M."/>
            <person name="Cain C."/>
            <person name="Morris D.O."/>
            <person name="Rankin S."/>
            <person name="Beiting D."/>
        </authorList>
    </citation>
    <scope>NUCLEOTIDE SEQUENCE</scope>
    <source>
        <strain evidence="1">ASB11</strain>
        <strain evidence="2">ASB13</strain>
        <strain evidence="4">ASB7</strain>
        <strain evidence="3">ASB9</strain>
    </source>
</reference>
<dbReference type="AlphaFoldDB" id="A0A0K2X5L5"/>
<protein>
    <submittedName>
        <fullName evidence="1">Uncharacterized protein</fullName>
    </submittedName>
</protein>
<dbReference type="EMBL" id="CDMH01000014">
    <property type="protein sequence ID" value="CRF42151.1"/>
    <property type="molecule type" value="Genomic_DNA"/>
</dbReference>
<evidence type="ECO:0000313" key="3">
    <source>
        <dbReference type="EMBL" id="CRF43483.1"/>
    </source>
</evidence>
<gene>
    <name evidence="1" type="ORF">HAL011_15870</name>
    <name evidence="2" type="ORF">HAL013_03100</name>
    <name evidence="4" type="ORF">HAL07_13830</name>
    <name evidence="3" type="ORF">HAL09_00240</name>
</gene>
<evidence type="ECO:0000313" key="5">
    <source>
        <dbReference type="Proteomes" id="UP000038622"/>
    </source>
</evidence>
<dbReference type="EMBL" id="CDMN01000001">
    <property type="protein sequence ID" value="CRF43483.1"/>
    <property type="molecule type" value="Genomic_DNA"/>
</dbReference>
<evidence type="ECO:0000313" key="7">
    <source>
        <dbReference type="Proteomes" id="UP000043437"/>
    </source>
</evidence>
<evidence type="ECO:0000313" key="2">
    <source>
        <dbReference type="EMBL" id="CRF42151.1"/>
    </source>
</evidence>
<dbReference type="Proteomes" id="UP000045175">
    <property type="component" value="Unassembled WGS sequence"/>
</dbReference>
<dbReference type="EMBL" id="CDMG01000009">
    <property type="protein sequence ID" value="CRF52918.1"/>
    <property type="molecule type" value="Genomic_DNA"/>
</dbReference>
<dbReference type="Proteomes" id="UP000038622">
    <property type="component" value="Unassembled WGS sequence"/>
</dbReference>
<accession>A0A0K2X5L5</accession>
<organism evidence="1 5">
    <name type="scientific">Helicobacter ailurogastricus</name>
    <dbReference type="NCBI Taxonomy" id="1578720"/>
    <lineage>
        <taxon>Bacteria</taxon>
        <taxon>Pseudomonadati</taxon>
        <taxon>Campylobacterota</taxon>
        <taxon>Epsilonproteobacteria</taxon>
        <taxon>Campylobacterales</taxon>
        <taxon>Helicobacteraceae</taxon>
        <taxon>Helicobacter</taxon>
    </lineage>
</organism>
<name>A0A0K2X5L5_9HELI</name>
<evidence type="ECO:0000313" key="6">
    <source>
        <dbReference type="Proteomes" id="UP000041394"/>
    </source>
</evidence>
<proteinExistence type="predicted"/>
<dbReference type="EMBL" id="CDML01000053">
    <property type="protein sequence ID" value="CRF41772.1"/>
    <property type="molecule type" value="Genomic_DNA"/>
</dbReference>
<dbReference type="Proteomes" id="UP000041394">
    <property type="component" value="Unassembled WGS sequence"/>
</dbReference>
<evidence type="ECO:0000313" key="4">
    <source>
        <dbReference type="EMBL" id="CRF52918.1"/>
    </source>
</evidence>
<reference evidence="6 7" key="3">
    <citation type="submission" date="2014-12" db="EMBL/GenBank/DDBJ databases">
        <authorList>
            <person name="Jaenicke S."/>
        </authorList>
    </citation>
    <scope>NUCLEOTIDE SEQUENCE [LARGE SCALE GENOMIC DNA]</scope>
</reference>
<keyword evidence="5" id="KW-1185">Reference proteome</keyword>
<evidence type="ECO:0000313" key="1">
    <source>
        <dbReference type="EMBL" id="CRF41772.1"/>
    </source>
</evidence>
<sequence length="41" mass="4706">MVFLFGGPAANPSKVRCKKRIAFFHQPKQQRHHKCQSLVLA</sequence>
<dbReference type="Proteomes" id="UP000043437">
    <property type="component" value="Unassembled WGS sequence"/>
</dbReference>
<reference evidence="5" key="2">
    <citation type="submission" date="2014-12" db="EMBL/GenBank/DDBJ databases">
        <authorList>
            <person name="Smet A."/>
        </authorList>
    </citation>
    <scope>NUCLEOTIDE SEQUENCE [LARGE SCALE GENOMIC DNA]</scope>
</reference>